<feature type="region of interest" description="Disordered" evidence="1">
    <location>
        <begin position="387"/>
        <end position="419"/>
    </location>
</feature>
<feature type="compositionally biased region" description="Basic residues" evidence="1">
    <location>
        <begin position="602"/>
        <end position="615"/>
    </location>
</feature>
<proteinExistence type="predicted"/>
<feature type="compositionally biased region" description="Basic residues" evidence="1">
    <location>
        <begin position="1066"/>
        <end position="1075"/>
    </location>
</feature>
<feature type="region of interest" description="Disordered" evidence="1">
    <location>
        <begin position="1"/>
        <end position="48"/>
    </location>
</feature>
<feature type="compositionally biased region" description="Polar residues" evidence="1">
    <location>
        <begin position="1076"/>
        <end position="1090"/>
    </location>
</feature>
<feature type="region of interest" description="Disordered" evidence="1">
    <location>
        <begin position="246"/>
        <end position="270"/>
    </location>
</feature>
<feature type="region of interest" description="Disordered" evidence="1">
    <location>
        <begin position="1114"/>
        <end position="1256"/>
    </location>
</feature>
<feature type="compositionally biased region" description="Polar residues" evidence="1">
    <location>
        <begin position="1"/>
        <end position="14"/>
    </location>
</feature>
<name>A0A381LHT7_BLUGR</name>
<sequence>MVKQQPVSTSLGNRQQHHRPSKKSYGKITASLQYPKEGPNCSATDDAPNSFEVRRPLVEPFATTDNLPRTRISTKMKKANVFWSRSRFNKNGTTDVETEGNSKFSPTFPKAGFKRRPRQKQLINPGVSNAVPEIHDGTCRTNNSWSMRKNQVVQQVACGLPFKQNSENNESIEPAPYRKRSGFKSFSQSALDINRRHTTFRHQDTTKKVTFVEDDHRQMSVPAHRSLNQAAVRDSRHLEGRDVYRGAHTPNITKQSSQPQRTETPTDLDYRPIGAYKHGSLRIMNGTASPAIGTDRELDEDCSSSHNQNDRLHNLNKHKIPTHMLGSNENLRPASRAINQVRGSSLEYLTLDIHNTNLDFDVEMFSASGGQGAHNSNVSETVRSCNDLPRRTTRQKLSLASQRENKVPETPSRPPTTKDRQFQGELLCSRAHGSIPDSWDKEVSNIPSLVEDILSHTMCSVNADSGYSSNDSLRSCRNNVTSKMGEDDTPARHLSSSPFSFVSTSIGENISPKHRGELHDAIIKSPRHGNDTNPVLEIKFREVSFSASSKKSLSAEIVTENFCTADGQSHNSFGLDYSIRPLSVINKGQGIRNVEFSIPKPPQRKSTTKVQRRAKERSSTNFLDGSPKKASRSSRLSQLNKKEKDQVNPSIENHDDCKRSIFNFCTEISTSSLENLENLEPPDHSIKPIVVLKEDEEENKMQSNYHRSQPDTPIQELGNMAISQNILIGSETRDITAHNLRLSGTPVTASPINQSKLAHDFYKSDGEDQRRIKADETTEQKDQQVHYIAINQLKQPDSSFDHNSFKFQNSTDSEDQTVNKSAPLQLRQNVTSDVTDEVCSKPSCEKEVQTEEVYELFNSEVTTHLEQCVTGGLKRREDQSMLTKKGRVEQSGPRRTVPTLVAEFQARGTSQSSTHPTTKKCVSFVCAEPINSKEDNTTKIETATSNNFSSKSLKAPIQKTNLPNDSIPQVLNHFSEKSFITVSASDLAESSGLCSKSPQELTSTKSEILAIGLDKASSETNNRGEVPSRENKQPQTLINDSSFGKTITTVISTPVPVGSSESGHITPKRYRRKLQSSKTLAENSSQTPQTILCKDSGKQLAEKNFRSQITRKLISEANNSPNSDLETCVSSPKELTAIPPKSPLHDSLLSAHGSQRQEWRKNSSNFHKTSRSPESRDRVCDQPVRENITDMSANFKTRDRFNKNEPVSQIGSLVPQGLDPQQKNSRVPSPRQSRRSHPPQVHANKRRQNWMFTQPPPLAPKVQNFYSYIESTQKQKQIEESLKMQSTSMPSTPIQAKMINESNDISTFRNILRKCKSAYFSEDNSTCEQKINLLSPNLPSQQSQMQEECLAGPVEIQTTNKIKRQPSRRNSDLGPQDLNTRPKWDSNEKILSDQLQNHCVIKSEPLDRLSTAIIGRIEPITKCHSKHKIASMNANLVNDKVQVPTSPPSYYDEMKFRSDGEIIVSEPSCESTKLTPEKLNLYLEAEILDNILQSPDSRSEFNCPSSIDTLPSQRKSMCGKSPRGDAPPLPYRSLLRKSHSSNFVVGLKSTEDHGSPPLYSPDSDGILSVGKRVETQEFPSASLASRIEQRNTAIESYKNSAHELQTSPYELAAHPLSTTPIVHSNINNSKNSSTPTKTPEKSPYQSQSPSLTYNRLSSINSLPSQIRDSRLVSPRASIPPLNFESKDTSDTLSKKEISFSSKENCRSTTSYSSRNDWIDSSDPDKPQGSKNLADPDSRSSLSITTNFPTIPKSISTYHQSLSPLPSTFHTYSSSTATSLYQKSSGIPTTPSVLMSPVSSISNEEERDILVLTAGWRKCAALPYRMQNNIEK</sequence>
<protein>
    <submittedName>
        <fullName evidence="2">Bgt-4777</fullName>
    </submittedName>
</protein>
<feature type="compositionally biased region" description="Polar residues" evidence="1">
    <location>
        <begin position="1698"/>
        <end position="1715"/>
    </location>
</feature>
<feature type="region of interest" description="Disordered" evidence="1">
    <location>
        <begin position="1497"/>
        <end position="1528"/>
    </location>
</feature>
<organism evidence="2">
    <name type="scientific">Blumeria graminis f. sp. tritici 96224</name>
    <dbReference type="NCBI Taxonomy" id="1268274"/>
    <lineage>
        <taxon>Eukaryota</taxon>
        <taxon>Fungi</taxon>
        <taxon>Dikarya</taxon>
        <taxon>Ascomycota</taxon>
        <taxon>Pezizomycotina</taxon>
        <taxon>Leotiomycetes</taxon>
        <taxon>Erysiphales</taxon>
        <taxon>Erysiphaceae</taxon>
        <taxon>Blumeria</taxon>
    </lineage>
</organism>
<feature type="region of interest" description="Disordered" evidence="1">
    <location>
        <begin position="93"/>
        <end position="114"/>
    </location>
</feature>
<feature type="compositionally biased region" description="Low complexity" evidence="1">
    <location>
        <begin position="1046"/>
        <end position="1060"/>
    </location>
</feature>
<feature type="compositionally biased region" description="Basic residues" evidence="1">
    <location>
        <begin position="1232"/>
        <end position="1248"/>
    </location>
</feature>
<dbReference type="EMBL" id="UIGY01000234">
    <property type="protein sequence ID" value="SUZ13418.1"/>
    <property type="molecule type" value="Genomic_DNA"/>
</dbReference>
<feature type="compositionally biased region" description="Polar residues" evidence="1">
    <location>
        <begin position="250"/>
        <end position="265"/>
    </location>
</feature>
<gene>
    <name evidence="2" type="ORF">BGT96224V2_LOCUS6611</name>
</gene>
<feature type="compositionally biased region" description="Polar residues" evidence="1">
    <location>
        <begin position="1114"/>
        <end position="1130"/>
    </location>
</feature>
<evidence type="ECO:0000313" key="2">
    <source>
        <dbReference type="EMBL" id="SUZ13418.1"/>
    </source>
</evidence>
<feature type="compositionally biased region" description="Polar residues" evidence="1">
    <location>
        <begin position="93"/>
        <end position="105"/>
    </location>
</feature>
<accession>A0A381LHT7</accession>
<dbReference type="OrthoDB" id="5341904at2759"/>
<feature type="compositionally biased region" description="Basic residues" evidence="1">
    <location>
        <begin position="15"/>
        <end position="25"/>
    </location>
</feature>
<feature type="region of interest" description="Disordered" evidence="1">
    <location>
        <begin position="1620"/>
        <end position="1651"/>
    </location>
</feature>
<feature type="compositionally biased region" description="Polar residues" evidence="1">
    <location>
        <begin position="1033"/>
        <end position="1045"/>
    </location>
</feature>
<feature type="compositionally biased region" description="Basic and acidic residues" evidence="1">
    <location>
        <begin position="1684"/>
        <end position="1697"/>
    </location>
</feature>
<feature type="compositionally biased region" description="Basic and acidic residues" evidence="1">
    <location>
        <begin position="1171"/>
        <end position="1188"/>
    </location>
</feature>
<evidence type="ECO:0000256" key="1">
    <source>
        <dbReference type="SAM" id="MobiDB-lite"/>
    </source>
</evidence>
<feature type="compositionally biased region" description="Basic and acidic residues" evidence="1">
    <location>
        <begin position="640"/>
        <end position="653"/>
    </location>
</feature>
<feature type="region of interest" description="Disordered" evidence="1">
    <location>
        <begin position="595"/>
        <end position="653"/>
    </location>
</feature>
<feature type="region of interest" description="Disordered" evidence="1">
    <location>
        <begin position="1013"/>
        <end position="1090"/>
    </location>
</feature>
<reference evidence="2" key="1">
    <citation type="submission" date="2018-07" db="EMBL/GenBank/DDBJ databases">
        <authorList>
            <person name="Quirk P.G."/>
            <person name="Krulwich T.A."/>
        </authorList>
    </citation>
    <scope>NUCLEOTIDE SEQUENCE</scope>
    <source>
        <strain evidence="2">96224</strain>
    </source>
</reference>
<feature type="compositionally biased region" description="Basic and acidic residues" evidence="1">
    <location>
        <begin position="1722"/>
        <end position="1737"/>
    </location>
</feature>
<feature type="region of interest" description="Disordered" evidence="1">
    <location>
        <begin position="1665"/>
        <end position="1742"/>
    </location>
</feature>
<feature type="compositionally biased region" description="Polar residues" evidence="1">
    <location>
        <begin position="1497"/>
        <end position="1515"/>
    </location>
</feature>
<feature type="region of interest" description="Disordered" evidence="1">
    <location>
        <begin position="1359"/>
        <end position="1383"/>
    </location>
</feature>